<dbReference type="InterPro" id="IPR011109">
    <property type="entry name" value="DNA_bind_recombinase_dom"/>
</dbReference>
<dbReference type="InterPro" id="IPR038109">
    <property type="entry name" value="DNA_bind_recomb_sf"/>
</dbReference>
<dbReference type="Gene3D" id="3.90.1750.20">
    <property type="entry name" value="Putative Large Serine Recombinase, Chain B, Domain 2"/>
    <property type="match status" value="1"/>
</dbReference>
<dbReference type="Pfam" id="PF07508">
    <property type="entry name" value="Recombinase"/>
    <property type="match status" value="1"/>
</dbReference>
<dbReference type="Proteomes" id="UP000003781">
    <property type="component" value="Unassembled WGS sequence"/>
</dbReference>
<dbReference type="GO" id="GO:0000150">
    <property type="term" value="F:DNA strand exchange activity"/>
    <property type="evidence" value="ECO:0007669"/>
    <property type="project" value="InterPro"/>
</dbReference>
<dbReference type="EMBL" id="AAXW01000067">
    <property type="protein sequence ID" value="EAZ88785.1"/>
    <property type="molecule type" value="Genomic_DNA"/>
</dbReference>
<evidence type="ECO:0000313" key="4">
    <source>
        <dbReference type="Proteomes" id="UP000003781"/>
    </source>
</evidence>
<proteinExistence type="inferred from homology"/>
<dbReference type="AlphaFoldDB" id="A3IXM9"/>
<accession>A3IXM9</accession>
<sequence length="440" mass="51520">MIIYAYFYIEPLLETNLEIPINNLKVERVYHDLGARHELEKLLNDCQEKPPNYLLIRQLQELGDNSEIVKNNYQKLTDLGIKILTLEVQKSINLDELKWLENTIKIDINDPEILETIKENKRNLSLKKGQALTRIKALPPPGKAPYGYRRGKDCYIIDRSTAPIIKDFFEQFLLFGSLRGAVNYLAKRYGKKISVSTGSRWLKNPVYRGDLKYKNNEIISNTHVAIISREEAAQIDRLLGRNRKLSSKTASAKHSLVGLVSCQKCHNSMIINHVTQKNKKKEYLYIRPQNCPLTPQCKAIPYQDVLKKTIDYICNHFPKKVKSFDPQKIEDYKNKIQTQIEEKKYIINQLSSLIQSNILDDQTANLRRYTLNLEISQLRSQLEQLPPENLKKIAETVSLPRFWQDLSEAERRFYFREFIRQIYIEQTSKVDWNLEITFIV</sequence>
<organism evidence="3 4">
    <name type="scientific">Crocosphaera chwakensis CCY0110</name>
    <dbReference type="NCBI Taxonomy" id="391612"/>
    <lineage>
        <taxon>Bacteria</taxon>
        <taxon>Bacillati</taxon>
        <taxon>Cyanobacteriota</taxon>
        <taxon>Cyanophyceae</taxon>
        <taxon>Oscillatoriophycideae</taxon>
        <taxon>Chroococcales</taxon>
        <taxon>Aphanothecaceae</taxon>
        <taxon>Crocosphaera</taxon>
        <taxon>Crocosphaera chwakensis</taxon>
    </lineage>
</organism>
<dbReference type="PROSITE" id="PS51737">
    <property type="entry name" value="RECOMBINASE_DNA_BIND"/>
    <property type="match status" value="1"/>
</dbReference>
<dbReference type="PANTHER" id="PTHR30461">
    <property type="entry name" value="DNA-INVERTASE FROM LAMBDOID PROPHAGE"/>
    <property type="match status" value="1"/>
</dbReference>
<evidence type="ECO:0000313" key="3">
    <source>
        <dbReference type="EMBL" id="EAZ88785.1"/>
    </source>
</evidence>
<reference evidence="3 4" key="1">
    <citation type="submission" date="2007-03" db="EMBL/GenBank/DDBJ databases">
        <authorList>
            <person name="Stal L."/>
            <person name="Ferriera S."/>
            <person name="Johnson J."/>
            <person name="Kravitz S."/>
            <person name="Beeson K."/>
            <person name="Sutton G."/>
            <person name="Rogers Y.-H."/>
            <person name="Friedman R."/>
            <person name="Frazier M."/>
            <person name="Venter J.C."/>
        </authorList>
    </citation>
    <scope>NUCLEOTIDE SEQUENCE [LARGE SCALE GENOMIC DNA]</scope>
    <source>
        <strain evidence="3 4">CCY0110</strain>
    </source>
</reference>
<gene>
    <name evidence="3" type="ORF">CY0110_09455</name>
</gene>
<keyword evidence="4" id="KW-1185">Reference proteome</keyword>
<name>A3IXM9_9CHRO</name>
<evidence type="ECO:0000259" key="2">
    <source>
        <dbReference type="PROSITE" id="PS51737"/>
    </source>
</evidence>
<dbReference type="GO" id="GO:0003677">
    <property type="term" value="F:DNA binding"/>
    <property type="evidence" value="ECO:0007669"/>
    <property type="project" value="InterPro"/>
</dbReference>
<dbReference type="eggNOG" id="COG1961">
    <property type="taxonomic scope" value="Bacteria"/>
</dbReference>
<protein>
    <recommendedName>
        <fullName evidence="2">Recombinase domain-containing protein</fullName>
    </recommendedName>
</protein>
<dbReference type="OrthoDB" id="445127at2"/>
<dbReference type="PANTHER" id="PTHR30461:SF26">
    <property type="entry name" value="RESOLVASE HOMOLOG YNEB"/>
    <property type="match status" value="1"/>
</dbReference>
<comment type="caution">
    <text evidence="3">The sequence shown here is derived from an EMBL/GenBank/DDBJ whole genome shotgun (WGS) entry which is preliminary data.</text>
</comment>
<comment type="similarity">
    <text evidence="1">Belongs to the site-specific recombinase resolvase family.</text>
</comment>
<evidence type="ECO:0000256" key="1">
    <source>
        <dbReference type="ARBA" id="ARBA00009913"/>
    </source>
</evidence>
<feature type="domain" description="Recombinase" evidence="2">
    <location>
        <begin position="145"/>
        <end position="245"/>
    </location>
</feature>
<dbReference type="RefSeq" id="WP_008278138.1">
    <property type="nucleotide sequence ID" value="NZ_AAXW01000067.1"/>
</dbReference>
<dbReference type="InterPro" id="IPR050639">
    <property type="entry name" value="SSR_resolvase"/>
</dbReference>